<keyword evidence="3" id="KW-1185">Reference proteome</keyword>
<evidence type="ECO:0000313" key="3">
    <source>
        <dbReference type="Proteomes" id="UP001213000"/>
    </source>
</evidence>
<gene>
    <name evidence="2" type="ORF">NP233_g7964</name>
</gene>
<organism evidence="2 3">
    <name type="scientific">Leucocoprinus birnbaumii</name>
    <dbReference type="NCBI Taxonomy" id="56174"/>
    <lineage>
        <taxon>Eukaryota</taxon>
        <taxon>Fungi</taxon>
        <taxon>Dikarya</taxon>
        <taxon>Basidiomycota</taxon>
        <taxon>Agaricomycotina</taxon>
        <taxon>Agaricomycetes</taxon>
        <taxon>Agaricomycetidae</taxon>
        <taxon>Agaricales</taxon>
        <taxon>Agaricineae</taxon>
        <taxon>Agaricaceae</taxon>
        <taxon>Leucocoprinus</taxon>
    </lineage>
</organism>
<proteinExistence type="predicted"/>
<protein>
    <submittedName>
        <fullName evidence="2">Uncharacterized protein</fullName>
    </submittedName>
</protein>
<reference evidence="2" key="1">
    <citation type="submission" date="2022-07" db="EMBL/GenBank/DDBJ databases">
        <title>Genome Sequence of Leucocoprinus birnbaumii.</title>
        <authorList>
            <person name="Buettner E."/>
        </authorList>
    </citation>
    <scope>NUCLEOTIDE SEQUENCE</scope>
    <source>
        <strain evidence="2">VT141</strain>
    </source>
</reference>
<dbReference type="Proteomes" id="UP001213000">
    <property type="component" value="Unassembled WGS sequence"/>
</dbReference>
<feature type="region of interest" description="Disordered" evidence="1">
    <location>
        <begin position="1"/>
        <end position="29"/>
    </location>
</feature>
<dbReference type="EMBL" id="JANIEX010000616">
    <property type="protein sequence ID" value="KAJ3564936.1"/>
    <property type="molecule type" value="Genomic_DNA"/>
</dbReference>
<name>A0AAD5VN70_9AGAR</name>
<evidence type="ECO:0000256" key="1">
    <source>
        <dbReference type="SAM" id="MobiDB-lite"/>
    </source>
</evidence>
<feature type="region of interest" description="Disordered" evidence="1">
    <location>
        <begin position="189"/>
        <end position="214"/>
    </location>
</feature>
<evidence type="ECO:0000313" key="2">
    <source>
        <dbReference type="EMBL" id="KAJ3564936.1"/>
    </source>
</evidence>
<dbReference type="AlphaFoldDB" id="A0AAD5VN70"/>
<comment type="caution">
    <text evidence="2">The sequence shown here is derived from an EMBL/GenBank/DDBJ whole genome shotgun (WGS) entry which is preliminary data.</text>
</comment>
<feature type="compositionally biased region" description="Basic and acidic residues" evidence="1">
    <location>
        <begin position="200"/>
        <end position="209"/>
    </location>
</feature>
<sequence length="249" mass="28266">MTSDSDNDSPMKPPTSTLSKTKFFDSPDTNITSNRAPIVTVIEKRLKEPNAMRPRLKLTRCTIRQSVPTSGVISKLENWLSKNRFVLVKMLFTHLHFSLWTLDTLLPKPALIVIQIRTYHDLLNCSVKLAFITYSHCCFVQLDDLRFGFSLYDSMGSLYCAADREKLKLTGQKLMSELLRVNMGKEDNGMVLDQSSGGDDAERNYEKSDSAPQEIEIEDNFEDRIKFPETPNASSTSKPLDDIGIYLEL</sequence>
<accession>A0AAD5VN70</accession>